<reference evidence="6 7" key="1">
    <citation type="submission" date="2021-05" db="EMBL/GenBank/DDBJ databases">
        <authorList>
            <person name="Zahm M."/>
            <person name="Klopp C."/>
            <person name="Cabau C."/>
            <person name="Kuhl H."/>
            <person name="Suciu R."/>
            <person name="Ciorpac M."/>
            <person name="Holostenco D."/>
            <person name="Gessner J."/>
            <person name="Wuertz S."/>
            <person name="Hohne C."/>
            <person name="Stock M."/>
            <person name="Gislard M."/>
            <person name="Lluch J."/>
            <person name="Milhes M."/>
            <person name="Lampietro C."/>
            <person name="Lopez Roques C."/>
            <person name="Donnadieu C."/>
            <person name="Du K."/>
            <person name="Schartl M."/>
            <person name="Guiguen Y."/>
        </authorList>
    </citation>
    <scope>NUCLEOTIDE SEQUENCE [LARGE SCALE GENOMIC DNA]</scope>
    <source>
        <strain evidence="6">Hh-F2</strain>
        <tissue evidence="6">Blood</tissue>
    </source>
</reference>
<keyword evidence="5" id="KW-1133">Transmembrane helix</keyword>
<keyword evidence="2" id="KW-0732">Signal</keyword>
<sequence length="358" mass="40402">MNRLSLNTVNRPHFKNECCTVLLCIMNRIFKNTEAHVWKRNFALNTLMIYQVLVLHLFGQCEGGTILTVAGSITNASVGDRVMFPVTAEGNMTYELSLLFQSDTKILSWISNNPSNPTIFHLMFVDRIQVDGTGSVFLDNVQLSDSGQYDMQINYVRQTMKTMTRSFQLHVFEPVSKPNVTAVCSVNNITMTCSTSQGTHVSYRWEKVPACSSESCVSAGAEKLVDGLYGSTDEYKCIAENPVSTETSDPLGTQACDENLQEGPRHWWVVITCVIFLGILLTGFSVYLYKKTKNNNKENTDLQLQTEERPDVLIEPVYVTEERSYCRIEPVYVTEESLMPVLHISCSHYALPYVKSFI</sequence>
<comment type="subcellular location">
    <subcellularLocation>
        <location evidence="1">Membrane</location>
    </subcellularLocation>
</comment>
<dbReference type="InterPro" id="IPR013783">
    <property type="entry name" value="Ig-like_fold"/>
</dbReference>
<evidence type="ECO:0000256" key="4">
    <source>
        <dbReference type="ARBA" id="ARBA00023180"/>
    </source>
</evidence>
<keyword evidence="5" id="KW-0812">Transmembrane</keyword>
<dbReference type="PANTHER" id="PTHR12080">
    <property type="entry name" value="SIGNALING LYMPHOCYTIC ACTIVATION MOLECULE"/>
    <property type="match status" value="1"/>
</dbReference>
<dbReference type="EMBL" id="JAHFZB010000011">
    <property type="protein sequence ID" value="KAK6483983.1"/>
    <property type="molecule type" value="Genomic_DNA"/>
</dbReference>
<dbReference type="InterPro" id="IPR015631">
    <property type="entry name" value="CD2/SLAM_rcpt"/>
</dbReference>
<dbReference type="Gene3D" id="2.60.40.10">
    <property type="entry name" value="Immunoglobulins"/>
    <property type="match status" value="2"/>
</dbReference>
<organism evidence="6 7">
    <name type="scientific">Huso huso</name>
    <name type="common">Beluga</name>
    <name type="synonym">Acipenser huso</name>
    <dbReference type="NCBI Taxonomy" id="61971"/>
    <lineage>
        <taxon>Eukaryota</taxon>
        <taxon>Metazoa</taxon>
        <taxon>Chordata</taxon>
        <taxon>Craniata</taxon>
        <taxon>Vertebrata</taxon>
        <taxon>Euteleostomi</taxon>
        <taxon>Actinopterygii</taxon>
        <taxon>Chondrostei</taxon>
        <taxon>Acipenseriformes</taxon>
        <taxon>Acipenseridae</taxon>
        <taxon>Huso</taxon>
    </lineage>
</organism>
<keyword evidence="4" id="KW-0325">Glycoprotein</keyword>
<evidence type="ECO:0000313" key="7">
    <source>
        <dbReference type="Proteomes" id="UP001369086"/>
    </source>
</evidence>
<comment type="caution">
    <text evidence="6">The sequence shown here is derived from an EMBL/GenBank/DDBJ whole genome shotgun (WGS) entry which is preliminary data.</text>
</comment>
<dbReference type="Proteomes" id="UP001369086">
    <property type="component" value="Unassembled WGS sequence"/>
</dbReference>
<keyword evidence="7" id="KW-1185">Reference proteome</keyword>
<protein>
    <submittedName>
        <fullName evidence="6">Hepatocyte cell adhesion molecule isoform X2</fullName>
    </submittedName>
</protein>
<evidence type="ECO:0000256" key="5">
    <source>
        <dbReference type="SAM" id="Phobius"/>
    </source>
</evidence>
<dbReference type="InterPro" id="IPR036179">
    <property type="entry name" value="Ig-like_dom_sf"/>
</dbReference>
<proteinExistence type="predicted"/>
<name>A0ABR0ZGP4_HUSHU</name>
<evidence type="ECO:0000256" key="2">
    <source>
        <dbReference type="ARBA" id="ARBA00022729"/>
    </source>
</evidence>
<evidence type="ECO:0000256" key="3">
    <source>
        <dbReference type="ARBA" id="ARBA00023136"/>
    </source>
</evidence>
<gene>
    <name evidence="6" type="ORF">HHUSO_G13621</name>
</gene>
<keyword evidence="3 5" id="KW-0472">Membrane</keyword>
<dbReference type="PANTHER" id="PTHR12080:SF48">
    <property type="entry name" value="IMMUNOGLOBULIN SUBTYPE DOMAIN-CONTAINING PROTEIN"/>
    <property type="match status" value="1"/>
</dbReference>
<evidence type="ECO:0000313" key="6">
    <source>
        <dbReference type="EMBL" id="KAK6483983.1"/>
    </source>
</evidence>
<accession>A0ABR0ZGP4</accession>
<evidence type="ECO:0000256" key="1">
    <source>
        <dbReference type="ARBA" id="ARBA00004370"/>
    </source>
</evidence>
<feature type="transmembrane region" description="Helical" evidence="5">
    <location>
        <begin position="267"/>
        <end position="289"/>
    </location>
</feature>
<dbReference type="SUPFAM" id="SSF48726">
    <property type="entry name" value="Immunoglobulin"/>
    <property type="match status" value="1"/>
</dbReference>